<evidence type="ECO:0000256" key="2">
    <source>
        <dbReference type="ARBA" id="ARBA00022475"/>
    </source>
</evidence>
<feature type="transmembrane region" description="Helical" evidence="6">
    <location>
        <begin position="7"/>
        <end position="25"/>
    </location>
</feature>
<feature type="transmembrane region" description="Helical" evidence="6">
    <location>
        <begin position="230"/>
        <end position="249"/>
    </location>
</feature>
<dbReference type="AlphaFoldDB" id="A0A933RVX9"/>
<dbReference type="InterPro" id="IPR043428">
    <property type="entry name" value="LivM-like"/>
</dbReference>
<name>A0A933RVX9_RHOPL</name>
<dbReference type="EMBL" id="JACRJB010000007">
    <property type="protein sequence ID" value="MBI5128309.1"/>
    <property type="molecule type" value="Genomic_DNA"/>
</dbReference>
<evidence type="ECO:0000313" key="8">
    <source>
        <dbReference type="Proteomes" id="UP000782519"/>
    </source>
</evidence>
<feature type="transmembrane region" description="Helical" evidence="6">
    <location>
        <begin position="88"/>
        <end position="107"/>
    </location>
</feature>
<dbReference type="GO" id="GO:0005886">
    <property type="term" value="C:plasma membrane"/>
    <property type="evidence" value="ECO:0007669"/>
    <property type="project" value="UniProtKB-SubCell"/>
</dbReference>
<feature type="transmembrane region" description="Helical" evidence="6">
    <location>
        <begin position="197"/>
        <end position="224"/>
    </location>
</feature>
<evidence type="ECO:0000313" key="7">
    <source>
        <dbReference type="EMBL" id="MBI5128309.1"/>
    </source>
</evidence>
<evidence type="ECO:0000256" key="5">
    <source>
        <dbReference type="ARBA" id="ARBA00023136"/>
    </source>
</evidence>
<keyword evidence="3 6" id="KW-0812">Transmembrane</keyword>
<dbReference type="PANTHER" id="PTHR30482:SF20">
    <property type="entry name" value="HIGH-AFFINITY BRANCHED-CHAIN AMINO ACID TRANSPORT SYSTEM PERMEASE PROTEIN LIVM"/>
    <property type="match status" value="1"/>
</dbReference>
<evidence type="ECO:0000256" key="6">
    <source>
        <dbReference type="SAM" id="Phobius"/>
    </source>
</evidence>
<evidence type="ECO:0000256" key="3">
    <source>
        <dbReference type="ARBA" id="ARBA00022692"/>
    </source>
</evidence>
<evidence type="ECO:0000256" key="4">
    <source>
        <dbReference type="ARBA" id="ARBA00022989"/>
    </source>
</evidence>
<comment type="subcellular location">
    <subcellularLocation>
        <location evidence="1">Cell membrane</location>
        <topology evidence="1">Multi-pass membrane protein</topology>
    </subcellularLocation>
</comment>
<dbReference type="GO" id="GO:0015658">
    <property type="term" value="F:branched-chain amino acid transmembrane transporter activity"/>
    <property type="evidence" value="ECO:0007669"/>
    <property type="project" value="InterPro"/>
</dbReference>
<accession>A0A933RVX9</accession>
<dbReference type="Pfam" id="PF02653">
    <property type="entry name" value="BPD_transp_2"/>
    <property type="match status" value="1"/>
</dbReference>
<keyword evidence="5 6" id="KW-0472">Membrane</keyword>
<protein>
    <submittedName>
        <fullName evidence="7">Branched-chain amino acid ABC transporter permease</fullName>
    </submittedName>
</protein>
<dbReference type="Proteomes" id="UP000782519">
    <property type="component" value="Unassembled WGS sequence"/>
</dbReference>
<feature type="transmembrane region" description="Helical" evidence="6">
    <location>
        <begin position="156"/>
        <end position="176"/>
    </location>
</feature>
<feature type="transmembrane region" description="Helical" evidence="6">
    <location>
        <begin position="256"/>
        <end position="275"/>
    </location>
</feature>
<dbReference type="CDD" id="cd06581">
    <property type="entry name" value="TM_PBP1_LivM_like"/>
    <property type="match status" value="1"/>
</dbReference>
<keyword evidence="4 6" id="KW-1133">Transmembrane helix</keyword>
<dbReference type="PANTHER" id="PTHR30482">
    <property type="entry name" value="HIGH-AFFINITY BRANCHED-CHAIN AMINO ACID TRANSPORT SYSTEM PERMEASE"/>
    <property type="match status" value="1"/>
</dbReference>
<organism evidence="7 8">
    <name type="scientific">Rhodopseudomonas palustris</name>
    <dbReference type="NCBI Taxonomy" id="1076"/>
    <lineage>
        <taxon>Bacteria</taxon>
        <taxon>Pseudomonadati</taxon>
        <taxon>Pseudomonadota</taxon>
        <taxon>Alphaproteobacteria</taxon>
        <taxon>Hyphomicrobiales</taxon>
        <taxon>Nitrobacteraceae</taxon>
        <taxon>Rhodopseudomonas</taxon>
    </lineage>
</organism>
<comment type="caution">
    <text evidence="7">The sequence shown here is derived from an EMBL/GenBank/DDBJ whole genome shotgun (WGS) entry which is preliminary data.</text>
</comment>
<dbReference type="InterPro" id="IPR001851">
    <property type="entry name" value="ABC_transp_permease"/>
</dbReference>
<sequence>MTGYSKWLGSVGLLIAAIAGVTLLGEFRPSVYSTSTTIGIFALLALPLGLLYGQGGTVSLAQGAFAAIGAYTTAIITTRFGLSPLTSLLPAVVLPALIAFIIAKPILRLPELSLALVTLSIGTVVEVALQRGGDLTGSFNGINGIPALPFVGTSRIRAHFVVWTVVVLLVIGYVNYMSSLRGRALNAIRTDHLLAQAMGVNVALDLSLLFAITAGLAGLGGWFYAHTLGYVAPDSLSIALSANVLFMVVLGGRKSVLGPIIGAAIFTLASDFLPGTESQGMFFGGILILVLLFSPDGLMTLVPRRWRQRSTSVAALSAKPNPVVPSGAVQ</sequence>
<keyword evidence="2" id="KW-1003">Cell membrane</keyword>
<proteinExistence type="predicted"/>
<feature type="transmembrane region" description="Helical" evidence="6">
    <location>
        <begin position="281"/>
        <end position="302"/>
    </location>
</feature>
<feature type="transmembrane region" description="Helical" evidence="6">
    <location>
        <begin position="31"/>
        <end position="52"/>
    </location>
</feature>
<evidence type="ECO:0000256" key="1">
    <source>
        <dbReference type="ARBA" id="ARBA00004651"/>
    </source>
</evidence>
<reference evidence="7" key="1">
    <citation type="submission" date="2020-07" db="EMBL/GenBank/DDBJ databases">
        <title>Huge and variable diversity of episymbiotic CPR bacteria and DPANN archaea in groundwater ecosystems.</title>
        <authorList>
            <person name="He C.Y."/>
            <person name="Keren R."/>
            <person name="Whittaker M."/>
            <person name="Farag I.F."/>
            <person name="Doudna J."/>
            <person name="Cate J.H.D."/>
            <person name="Banfield J.F."/>
        </authorList>
    </citation>
    <scope>NUCLEOTIDE SEQUENCE</scope>
    <source>
        <strain evidence="7">NC_groundwater_1818_Pr3_B-0.1um_66_35</strain>
    </source>
</reference>
<gene>
    <name evidence="7" type="ORF">HZA66_02610</name>
</gene>